<proteinExistence type="predicted"/>
<evidence type="ECO:0000259" key="1">
    <source>
        <dbReference type="Pfam" id="PF00651"/>
    </source>
</evidence>
<name>A0A4Y7TS30_COPMI</name>
<keyword evidence="3" id="KW-1185">Reference proteome</keyword>
<accession>A0A4Y7TS30</accession>
<dbReference type="OrthoDB" id="2593747at2759"/>
<protein>
    <recommendedName>
        <fullName evidence="1">BTB domain-containing protein</fullName>
    </recommendedName>
</protein>
<dbReference type="AlphaFoldDB" id="A0A4Y7TS30"/>
<dbReference type="Proteomes" id="UP000298030">
    <property type="component" value="Unassembled WGS sequence"/>
</dbReference>
<dbReference type="Pfam" id="PF00651">
    <property type="entry name" value="BTB"/>
    <property type="match status" value="1"/>
</dbReference>
<sequence>MEPAVPTRSKYFFEVVTLRVEDVLHAVPRCHLERCSHFFAGMFSLPQGPDSEGRTEQNPIVLSGCTNAEFECLLEVIMTPSVLEGDLSKEQWISVLELATMWDMPETRATAISELHSYGLSVSEKIGLGKQFKVGDWVVDGCASMLAGTEDLDLDGLAGLVGWEATAHIAYTFRKPHRSHIVAIEPCTWRCPHCRGYIYQRNSKSWNPSAYGYPQCAQCKKFVHPRGSDGAQDVHIDIADYCPQPRDGVLGEVRRILGKELEDMEMSTWA</sequence>
<reference evidence="2 3" key="1">
    <citation type="journal article" date="2019" name="Nat. Ecol. Evol.">
        <title>Megaphylogeny resolves global patterns of mushroom evolution.</title>
        <authorList>
            <person name="Varga T."/>
            <person name="Krizsan K."/>
            <person name="Foldi C."/>
            <person name="Dima B."/>
            <person name="Sanchez-Garcia M."/>
            <person name="Sanchez-Ramirez S."/>
            <person name="Szollosi G.J."/>
            <person name="Szarkandi J.G."/>
            <person name="Papp V."/>
            <person name="Albert L."/>
            <person name="Andreopoulos W."/>
            <person name="Angelini C."/>
            <person name="Antonin V."/>
            <person name="Barry K.W."/>
            <person name="Bougher N.L."/>
            <person name="Buchanan P."/>
            <person name="Buyck B."/>
            <person name="Bense V."/>
            <person name="Catcheside P."/>
            <person name="Chovatia M."/>
            <person name="Cooper J."/>
            <person name="Damon W."/>
            <person name="Desjardin D."/>
            <person name="Finy P."/>
            <person name="Geml J."/>
            <person name="Haridas S."/>
            <person name="Hughes K."/>
            <person name="Justo A."/>
            <person name="Karasinski D."/>
            <person name="Kautmanova I."/>
            <person name="Kiss B."/>
            <person name="Kocsube S."/>
            <person name="Kotiranta H."/>
            <person name="LaButti K.M."/>
            <person name="Lechner B.E."/>
            <person name="Liimatainen K."/>
            <person name="Lipzen A."/>
            <person name="Lukacs Z."/>
            <person name="Mihaltcheva S."/>
            <person name="Morgado L.N."/>
            <person name="Niskanen T."/>
            <person name="Noordeloos M.E."/>
            <person name="Ohm R.A."/>
            <person name="Ortiz-Santana B."/>
            <person name="Ovrebo C."/>
            <person name="Racz N."/>
            <person name="Riley R."/>
            <person name="Savchenko A."/>
            <person name="Shiryaev A."/>
            <person name="Soop K."/>
            <person name="Spirin V."/>
            <person name="Szebenyi C."/>
            <person name="Tomsovsky M."/>
            <person name="Tulloss R.E."/>
            <person name="Uehling J."/>
            <person name="Grigoriev I.V."/>
            <person name="Vagvolgyi C."/>
            <person name="Papp T."/>
            <person name="Martin F.M."/>
            <person name="Miettinen O."/>
            <person name="Hibbett D.S."/>
            <person name="Nagy L.G."/>
        </authorList>
    </citation>
    <scope>NUCLEOTIDE SEQUENCE [LARGE SCALE GENOMIC DNA]</scope>
    <source>
        <strain evidence="2 3">FP101781</strain>
    </source>
</reference>
<organism evidence="2 3">
    <name type="scientific">Coprinellus micaceus</name>
    <name type="common">Glistening ink-cap mushroom</name>
    <name type="synonym">Coprinus micaceus</name>
    <dbReference type="NCBI Taxonomy" id="71717"/>
    <lineage>
        <taxon>Eukaryota</taxon>
        <taxon>Fungi</taxon>
        <taxon>Dikarya</taxon>
        <taxon>Basidiomycota</taxon>
        <taxon>Agaricomycotina</taxon>
        <taxon>Agaricomycetes</taxon>
        <taxon>Agaricomycetidae</taxon>
        <taxon>Agaricales</taxon>
        <taxon>Agaricineae</taxon>
        <taxon>Psathyrellaceae</taxon>
        <taxon>Coprinellus</taxon>
    </lineage>
</organism>
<dbReference type="InterPro" id="IPR000210">
    <property type="entry name" value="BTB/POZ_dom"/>
</dbReference>
<dbReference type="SUPFAM" id="SSF54695">
    <property type="entry name" value="POZ domain"/>
    <property type="match status" value="1"/>
</dbReference>
<evidence type="ECO:0000313" key="2">
    <source>
        <dbReference type="EMBL" id="TEB36993.1"/>
    </source>
</evidence>
<dbReference type="Gene3D" id="3.30.710.10">
    <property type="entry name" value="Potassium Channel Kv1.1, Chain A"/>
    <property type="match status" value="1"/>
</dbReference>
<dbReference type="EMBL" id="QPFP01000005">
    <property type="protein sequence ID" value="TEB36993.1"/>
    <property type="molecule type" value="Genomic_DNA"/>
</dbReference>
<feature type="domain" description="BTB" evidence="1">
    <location>
        <begin position="16"/>
        <end position="109"/>
    </location>
</feature>
<comment type="caution">
    <text evidence="2">The sequence shown here is derived from an EMBL/GenBank/DDBJ whole genome shotgun (WGS) entry which is preliminary data.</text>
</comment>
<gene>
    <name evidence="2" type="ORF">FA13DRAFT_1771366</name>
</gene>
<evidence type="ECO:0000313" key="3">
    <source>
        <dbReference type="Proteomes" id="UP000298030"/>
    </source>
</evidence>
<dbReference type="InterPro" id="IPR011333">
    <property type="entry name" value="SKP1/BTB/POZ_sf"/>
</dbReference>